<evidence type="ECO:0000313" key="2">
    <source>
        <dbReference type="EMBL" id="TNN41569.1"/>
    </source>
</evidence>
<proteinExistence type="predicted"/>
<protein>
    <submittedName>
        <fullName evidence="2">Uncharacterized protein</fullName>
    </submittedName>
</protein>
<feature type="compositionally biased region" description="Low complexity" evidence="1">
    <location>
        <begin position="11"/>
        <end position="25"/>
    </location>
</feature>
<feature type="region of interest" description="Disordered" evidence="1">
    <location>
        <begin position="1"/>
        <end position="25"/>
    </location>
</feature>
<comment type="caution">
    <text evidence="2">The sequence shown here is derived from an EMBL/GenBank/DDBJ whole genome shotgun (WGS) entry which is preliminary data.</text>
</comment>
<reference evidence="2 3" key="1">
    <citation type="submission" date="2019-03" db="EMBL/GenBank/DDBJ databases">
        <title>First draft genome of Liparis tanakae, snailfish: a comprehensive survey of snailfish specific genes.</title>
        <authorList>
            <person name="Kim W."/>
            <person name="Song I."/>
            <person name="Jeong J.-H."/>
            <person name="Kim D."/>
            <person name="Kim S."/>
            <person name="Ryu S."/>
            <person name="Song J.Y."/>
            <person name="Lee S.K."/>
        </authorList>
    </citation>
    <scope>NUCLEOTIDE SEQUENCE [LARGE SCALE GENOMIC DNA]</scope>
    <source>
        <tissue evidence="2">Muscle</tissue>
    </source>
</reference>
<dbReference type="EMBL" id="SRLO01001097">
    <property type="protein sequence ID" value="TNN41569.1"/>
    <property type="molecule type" value="Genomic_DNA"/>
</dbReference>
<dbReference type="Proteomes" id="UP000314294">
    <property type="component" value="Unassembled WGS sequence"/>
</dbReference>
<evidence type="ECO:0000313" key="3">
    <source>
        <dbReference type="Proteomes" id="UP000314294"/>
    </source>
</evidence>
<evidence type="ECO:0000256" key="1">
    <source>
        <dbReference type="SAM" id="MobiDB-lite"/>
    </source>
</evidence>
<accession>A0A4Z2FK78</accession>
<dbReference type="AlphaFoldDB" id="A0A4Z2FK78"/>
<sequence length="102" mass="11139">MTSSAGRLVMSSLSTHGSEDSSSSDSIVLLSIIIRRQDVIRRPVNAKKPGGEGTKAPLLTWTERFTWGGSDVGQRGLSVERTDRRPEKMCEIKGSYVVGEIM</sequence>
<organism evidence="2 3">
    <name type="scientific">Liparis tanakae</name>
    <name type="common">Tanaka's snailfish</name>
    <dbReference type="NCBI Taxonomy" id="230148"/>
    <lineage>
        <taxon>Eukaryota</taxon>
        <taxon>Metazoa</taxon>
        <taxon>Chordata</taxon>
        <taxon>Craniata</taxon>
        <taxon>Vertebrata</taxon>
        <taxon>Euteleostomi</taxon>
        <taxon>Actinopterygii</taxon>
        <taxon>Neopterygii</taxon>
        <taxon>Teleostei</taxon>
        <taxon>Neoteleostei</taxon>
        <taxon>Acanthomorphata</taxon>
        <taxon>Eupercaria</taxon>
        <taxon>Perciformes</taxon>
        <taxon>Cottioidei</taxon>
        <taxon>Cottales</taxon>
        <taxon>Liparidae</taxon>
        <taxon>Liparis</taxon>
    </lineage>
</organism>
<gene>
    <name evidence="2" type="ORF">EYF80_048257</name>
</gene>
<keyword evidence="3" id="KW-1185">Reference proteome</keyword>
<name>A0A4Z2FK78_9TELE</name>